<feature type="domain" description="GTA TIM-barrel-like" evidence="1">
    <location>
        <begin position="449"/>
        <end position="743"/>
    </location>
</feature>
<dbReference type="OrthoDB" id="8445115at2"/>
<dbReference type="Gene3D" id="3.20.20.80">
    <property type="entry name" value="Glycosidases"/>
    <property type="match status" value="1"/>
</dbReference>
<evidence type="ECO:0000313" key="5">
    <source>
        <dbReference type="Proteomes" id="UP000244523"/>
    </source>
</evidence>
<feature type="domain" description="Tip attachment protein J" evidence="2">
    <location>
        <begin position="804"/>
        <end position="964"/>
    </location>
</feature>
<name>A0A2T6KDP7_9RHOB</name>
<organism evidence="4 5">
    <name type="scientific">Yoonia sediminilitoris</name>
    <dbReference type="NCBI Taxonomy" id="1286148"/>
    <lineage>
        <taxon>Bacteria</taxon>
        <taxon>Pseudomonadati</taxon>
        <taxon>Pseudomonadota</taxon>
        <taxon>Alphaproteobacteria</taxon>
        <taxon>Rhodobacterales</taxon>
        <taxon>Paracoccaceae</taxon>
        <taxon>Yoonia</taxon>
    </lineage>
</organism>
<feature type="domain" description="Rcc01698-like C-terminal" evidence="3">
    <location>
        <begin position="1055"/>
        <end position="1155"/>
    </location>
</feature>
<gene>
    <name evidence="4" type="ORF">C8N45_10841</name>
</gene>
<evidence type="ECO:0000313" key="4">
    <source>
        <dbReference type="EMBL" id="PUB13121.1"/>
    </source>
</evidence>
<dbReference type="Pfam" id="PF13547">
    <property type="entry name" value="GTA_TIM"/>
    <property type="match status" value="1"/>
</dbReference>
<dbReference type="InterPro" id="IPR056490">
    <property type="entry name" value="Rcc01698_C"/>
</dbReference>
<accession>A0A2T6KDP7</accession>
<dbReference type="CDD" id="cd19607">
    <property type="entry name" value="GTA_TIM-barrel-like"/>
    <property type="match status" value="1"/>
</dbReference>
<evidence type="ECO:0000259" key="2">
    <source>
        <dbReference type="Pfam" id="PF13550"/>
    </source>
</evidence>
<dbReference type="SUPFAM" id="SSF51445">
    <property type="entry name" value="(Trans)glycosidases"/>
    <property type="match status" value="1"/>
</dbReference>
<proteinExistence type="predicted"/>
<dbReference type="Proteomes" id="UP000244523">
    <property type="component" value="Unassembled WGS sequence"/>
</dbReference>
<evidence type="ECO:0000259" key="3">
    <source>
        <dbReference type="Pfam" id="PF23666"/>
    </source>
</evidence>
<dbReference type="InterPro" id="IPR017853">
    <property type="entry name" value="GH"/>
</dbReference>
<dbReference type="Pfam" id="PF13550">
    <property type="entry name" value="Phage-tail_3"/>
    <property type="match status" value="1"/>
</dbReference>
<sequence>MATIVLSAAGMALGGSVGGSVLGLSMATIGRAAGAVIGRRIDQQVMGGGSEPVETGRVDRFRLTGASEGTDLQTIYGRMRVPGQVIWASQFRERTQTTGGGGGGKGTPPAPAQPYVTSYSYSVSMALALGEGPVARVGRIWADGAEVSPEDLNMRFYPGSADQLPDPKIVAVEGAANTPAYRGTCYVVFEDLELGQFGNRIPQFTFEVMRPTPADITQTAPDLDQLVKGVALIPGTGEYALATTPVYLSQGFGKRLAINTNSPMGGTDFTVSMNALEQELPACKSVVVVVSWFGDDLRCGECSVQPKIEQREVDSGRMPWTVGGETRYSASVVPQQDDKPIYGGTPADQSVIEAIRDMNDRGLSAMFYPFILMEQLEGNMKPNPWTGTAGQPPLPWRGRITTSLAPTQSGTPDGTAAAVAEIDAFMGQAAVSDFSVTGEAVLYTGPNDWGYRRFILHYAHLCAAAGGVSAFCIGSEMRSLTQIRGPGNSFPAVAALQQLAADVRAILGAGCKISYAADWSEYHGYQPVGTGDKFFHLDPLWADPNIDFIGIDNYMPLSDWRDEDDHADSEAGSIYNLDYLRTNVAGGEGYDWYYPSPEARAAQRRVPITDGAGEPWVWRYKDFAGWWGNPHHDRINGVRQAQSTPWVPQSKPIWFTEFGCVAMDKGTNQPNKFIDEKSSESSLPYFSTGNRDDFIQMQYIRAVTTHYADPANNPRSELYDAPMVATDRMHVWAWDARPYPFFPGNRSLWSDGVNHARGHWLNGRATNRSLATVVAEVCQRSGLRDIDVSELHGIVRGYSVADVGSARAALQPLMITYGFDAVERGGKLVFKNRHGRLDHRLDDECLAINAEQDRSVALTRNPTSEIAGRVQLNYLSAEGDYDPIATEAIHPDDATNSVTRSEVSLSLTRNEGRQTVDRWIQETRIARDTVEFALPPSQCKVNAGDTVSLQTVDHAGCYRVDRVEEAGLRLIEATRIDPEAYRQQRSMDESPVLKPFVGPVPVDMFFMDLPLITGDEMPTSPHVAAAGAPWPGSVALYGSSQDSGYVLQDLIRAPSTVGLTQTTLLRGPAGIWDRQADFTIELINGALSSASVEAVLNGANSLAIGDGTADLWEVVQFQTATALGDNRFALNGLLRGQAGSRGVMPDVWPEGSVVVLLDGTPEQIAIPSAARGNTRHYRYGPTKSTINSPAFKYASYVFQGNGLRPYPVAHLRADVTPTGLTLNWIRCTRIDGDLWADADVPLSEETEQYMVRVIQTGAVRRQETTTSAQWSYASADATAEVGTAPFRVEVAQMSARYGAGPYTDITLQV</sequence>
<dbReference type="InterPro" id="IPR032876">
    <property type="entry name" value="J_dom"/>
</dbReference>
<dbReference type="Pfam" id="PF23666">
    <property type="entry name" value="Rcc01698_C"/>
    <property type="match status" value="1"/>
</dbReference>
<dbReference type="InterPro" id="IPR025195">
    <property type="entry name" value="GTA_TIM_dom"/>
</dbReference>
<reference evidence="4 5" key="1">
    <citation type="submission" date="2018-04" db="EMBL/GenBank/DDBJ databases">
        <title>Genomic Encyclopedia of Archaeal and Bacterial Type Strains, Phase II (KMG-II): from individual species to whole genera.</title>
        <authorList>
            <person name="Goeker M."/>
        </authorList>
    </citation>
    <scope>NUCLEOTIDE SEQUENCE [LARGE SCALE GENOMIC DNA]</scope>
    <source>
        <strain evidence="4 5">DSM 29955</strain>
    </source>
</reference>
<protein>
    <submittedName>
        <fullName evidence="4">Putative tail protein</fullName>
    </submittedName>
</protein>
<dbReference type="RefSeq" id="WP_108387004.1">
    <property type="nucleotide sequence ID" value="NZ_QBUD01000008.1"/>
</dbReference>
<evidence type="ECO:0000259" key="1">
    <source>
        <dbReference type="Pfam" id="PF13547"/>
    </source>
</evidence>
<dbReference type="EMBL" id="QBUD01000008">
    <property type="protein sequence ID" value="PUB13121.1"/>
    <property type="molecule type" value="Genomic_DNA"/>
</dbReference>
<comment type="caution">
    <text evidence="4">The sequence shown here is derived from an EMBL/GenBank/DDBJ whole genome shotgun (WGS) entry which is preliminary data.</text>
</comment>
<keyword evidence="5" id="KW-1185">Reference proteome</keyword>